<feature type="transmembrane region" description="Helical" evidence="7">
    <location>
        <begin position="225"/>
        <end position="246"/>
    </location>
</feature>
<keyword evidence="3" id="KW-1003">Cell membrane</keyword>
<dbReference type="PROSITE" id="PS50928">
    <property type="entry name" value="ABC_TM1"/>
    <property type="match status" value="1"/>
</dbReference>
<evidence type="ECO:0000256" key="3">
    <source>
        <dbReference type="ARBA" id="ARBA00022475"/>
    </source>
</evidence>
<dbReference type="AlphaFoldDB" id="A0A094PTN5"/>
<organism evidence="9">
    <name type="scientific">freshwater metagenome</name>
    <dbReference type="NCBI Taxonomy" id="449393"/>
    <lineage>
        <taxon>unclassified sequences</taxon>
        <taxon>metagenomes</taxon>
        <taxon>ecological metagenomes</taxon>
    </lineage>
</organism>
<dbReference type="PANTHER" id="PTHR43005">
    <property type="entry name" value="BLR7065 PROTEIN"/>
    <property type="match status" value="1"/>
</dbReference>
<gene>
    <name evidence="9" type="ORF">GM51_15615</name>
</gene>
<feature type="transmembrane region" description="Helical" evidence="7">
    <location>
        <begin position="272"/>
        <end position="294"/>
    </location>
</feature>
<sequence length="300" mass="32811">MAKGLKTRKSSPSRFKIQDSVLGYATILPAMLVLIGFFGYPLFYEVYASFTNSTVGQPGEWVGLANYSYLVNDPAFTAAAFNTVVYVTAAQTGKFALGLAVALLLQQKMIGRNLWRSVVLLPYALPGFVAFMVWRLIYNPDVGALNIFLNQIGVLDQPIAFLSNSTWAMPGVVLATIWKGFPFWTIMFLAALQAIPKELYEAAASDGANAYQRFKHVSFPGIRPVILIVFMLSTISTMNSFEAVWLTTGGGPGNASIIVPIYAYKSLVNFQIGQAGAAALLLLPVILLFVLFILRRLKKA</sequence>
<evidence type="ECO:0000256" key="4">
    <source>
        <dbReference type="ARBA" id="ARBA00022692"/>
    </source>
</evidence>
<evidence type="ECO:0000256" key="5">
    <source>
        <dbReference type="ARBA" id="ARBA00022989"/>
    </source>
</evidence>
<dbReference type="PANTHER" id="PTHR43005:SF1">
    <property type="entry name" value="SPERMIDINE_PUTRESCINE TRANSPORT SYSTEM PERMEASE PROTEIN"/>
    <property type="match status" value="1"/>
</dbReference>
<comment type="caution">
    <text evidence="9">The sequence shown here is derived from an EMBL/GenBank/DDBJ whole genome shotgun (WGS) entry which is preliminary data.</text>
</comment>
<dbReference type="SUPFAM" id="SSF161098">
    <property type="entry name" value="MetI-like"/>
    <property type="match status" value="1"/>
</dbReference>
<feature type="transmembrane region" description="Helical" evidence="7">
    <location>
        <begin position="21"/>
        <end position="43"/>
    </location>
</feature>
<dbReference type="EMBL" id="JNSL01000124">
    <property type="protein sequence ID" value="KGA15130.1"/>
    <property type="molecule type" value="Genomic_DNA"/>
</dbReference>
<evidence type="ECO:0000256" key="6">
    <source>
        <dbReference type="ARBA" id="ARBA00023136"/>
    </source>
</evidence>
<feature type="transmembrane region" description="Helical" evidence="7">
    <location>
        <begin position="167"/>
        <end position="192"/>
    </location>
</feature>
<keyword evidence="2" id="KW-0813">Transport</keyword>
<keyword evidence="5 7" id="KW-1133">Transmembrane helix</keyword>
<dbReference type="GO" id="GO:0005886">
    <property type="term" value="C:plasma membrane"/>
    <property type="evidence" value="ECO:0007669"/>
    <property type="project" value="UniProtKB-SubCell"/>
</dbReference>
<reference evidence="9" key="1">
    <citation type="submission" date="2014-06" db="EMBL/GenBank/DDBJ databases">
        <title>Key roles for freshwater Actinobacteria revealed by deep metagenomic sequencing.</title>
        <authorList>
            <person name="Ghai R."/>
            <person name="Mizuno C.M."/>
            <person name="Picazo A."/>
            <person name="Camacho A."/>
            <person name="Rodriguez-Valera F."/>
        </authorList>
    </citation>
    <scope>NUCLEOTIDE SEQUENCE</scope>
</reference>
<evidence type="ECO:0000256" key="2">
    <source>
        <dbReference type="ARBA" id="ARBA00022448"/>
    </source>
</evidence>
<keyword evidence="4 7" id="KW-0812">Transmembrane</keyword>
<feature type="transmembrane region" description="Helical" evidence="7">
    <location>
        <begin position="84"/>
        <end position="105"/>
    </location>
</feature>
<accession>A0A094PTN5</accession>
<comment type="subcellular location">
    <subcellularLocation>
        <location evidence="1">Cell membrane</location>
        <topology evidence="1">Multi-pass membrane protein</topology>
    </subcellularLocation>
</comment>
<evidence type="ECO:0000256" key="1">
    <source>
        <dbReference type="ARBA" id="ARBA00004651"/>
    </source>
</evidence>
<name>A0A094PTN5_9ZZZZ</name>
<protein>
    <recommendedName>
        <fullName evidence="8">ABC transmembrane type-1 domain-containing protein</fullName>
    </recommendedName>
</protein>
<dbReference type="InterPro" id="IPR035906">
    <property type="entry name" value="MetI-like_sf"/>
</dbReference>
<dbReference type="InterPro" id="IPR000515">
    <property type="entry name" value="MetI-like"/>
</dbReference>
<dbReference type="CDD" id="cd06261">
    <property type="entry name" value="TM_PBP2"/>
    <property type="match status" value="1"/>
</dbReference>
<keyword evidence="6 7" id="KW-0472">Membrane</keyword>
<dbReference type="GO" id="GO:0055085">
    <property type="term" value="P:transmembrane transport"/>
    <property type="evidence" value="ECO:0007669"/>
    <property type="project" value="InterPro"/>
</dbReference>
<evidence type="ECO:0000256" key="7">
    <source>
        <dbReference type="SAM" id="Phobius"/>
    </source>
</evidence>
<dbReference type="Pfam" id="PF00528">
    <property type="entry name" value="BPD_transp_1"/>
    <property type="match status" value="1"/>
</dbReference>
<evidence type="ECO:0000313" key="9">
    <source>
        <dbReference type="EMBL" id="KGA15130.1"/>
    </source>
</evidence>
<feature type="domain" description="ABC transmembrane type-1" evidence="8">
    <location>
        <begin position="80"/>
        <end position="293"/>
    </location>
</feature>
<evidence type="ECO:0000259" key="8">
    <source>
        <dbReference type="PROSITE" id="PS50928"/>
    </source>
</evidence>
<feature type="transmembrane region" description="Helical" evidence="7">
    <location>
        <begin position="117"/>
        <end position="137"/>
    </location>
</feature>
<dbReference type="Gene3D" id="1.10.3720.10">
    <property type="entry name" value="MetI-like"/>
    <property type="match status" value="1"/>
</dbReference>
<proteinExistence type="predicted"/>